<protein>
    <submittedName>
        <fullName evidence="2">Uncharacterized protein</fullName>
    </submittedName>
</protein>
<name>A0AAQ4D6R5_AMBAM</name>
<comment type="caution">
    <text evidence="2">The sequence shown here is derived from an EMBL/GenBank/DDBJ whole genome shotgun (WGS) entry which is preliminary data.</text>
</comment>
<keyword evidence="3" id="KW-1185">Reference proteome</keyword>
<evidence type="ECO:0000313" key="3">
    <source>
        <dbReference type="Proteomes" id="UP001321473"/>
    </source>
</evidence>
<feature type="region of interest" description="Disordered" evidence="1">
    <location>
        <begin position="20"/>
        <end position="42"/>
    </location>
</feature>
<reference evidence="2 3" key="1">
    <citation type="journal article" date="2023" name="Arcadia Sci">
        <title>De novo assembly of a long-read Amblyomma americanum tick genome.</title>
        <authorList>
            <person name="Chou S."/>
            <person name="Poskanzer K.E."/>
            <person name="Rollins M."/>
            <person name="Thuy-Boun P.S."/>
        </authorList>
    </citation>
    <scope>NUCLEOTIDE SEQUENCE [LARGE SCALE GENOMIC DNA]</scope>
    <source>
        <strain evidence="2">F_SG_1</strain>
        <tissue evidence="2">Salivary glands</tissue>
    </source>
</reference>
<dbReference type="Proteomes" id="UP001321473">
    <property type="component" value="Unassembled WGS sequence"/>
</dbReference>
<evidence type="ECO:0000256" key="1">
    <source>
        <dbReference type="SAM" id="MobiDB-lite"/>
    </source>
</evidence>
<accession>A0AAQ4D6R5</accession>
<dbReference type="EMBL" id="JARKHS020034424">
    <property type="protein sequence ID" value="KAK8758155.1"/>
    <property type="molecule type" value="Genomic_DNA"/>
</dbReference>
<evidence type="ECO:0000313" key="2">
    <source>
        <dbReference type="EMBL" id="KAK8758155.1"/>
    </source>
</evidence>
<sequence>MDNDDEVPYKAVRVVEQLTGTRVTTEEAGTSSAPSTMTSRAPSQPLNFILTESQEDDYWKSFSLPEFSFLPEGQDSPICSYVTRRIVDAVYQEMLKHTLYPSKKFFQNVGCSLVQRCPHLADTCGSGHVSILRCNL</sequence>
<organism evidence="2 3">
    <name type="scientific">Amblyomma americanum</name>
    <name type="common">Lone star tick</name>
    <dbReference type="NCBI Taxonomy" id="6943"/>
    <lineage>
        <taxon>Eukaryota</taxon>
        <taxon>Metazoa</taxon>
        <taxon>Ecdysozoa</taxon>
        <taxon>Arthropoda</taxon>
        <taxon>Chelicerata</taxon>
        <taxon>Arachnida</taxon>
        <taxon>Acari</taxon>
        <taxon>Parasitiformes</taxon>
        <taxon>Ixodida</taxon>
        <taxon>Ixodoidea</taxon>
        <taxon>Ixodidae</taxon>
        <taxon>Amblyomminae</taxon>
        <taxon>Amblyomma</taxon>
    </lineage>
</organism>
<dbReference type="AlphaFoldDB" id="A0AAQ4D6R5"/>
<gene>
    <name evidence="2" type="ORF">V5799_004215</name>
</gene>
<proteinExistence type="predicted"/>